<keyword evidence="3" id="KW-1185">Reference proteome</keyword>
<reference evidence="3" key="1">
    <citation type="journal article" date="2019" name="Int. J. Syst. Evol. Microbiol.">
        <title>The Global Catalogue of Microorganisms (GCM) 10K type strain sequencing project: providing services to taxonomists for standard genome sequencing and annotation.</title>
        <authorList>
            <consortium name="The Broad Institute Genomics Platform"/>
            <consortium name="The Broad Institute Genome Sequencing Center for Infectious Disease"/>
            <person name="Wu L."/>
            <person name="Ma J."/>
        </authorList>
    </citation>
    <scope>NUCLEOTIDE SEQUENCE [LARGE SCALE GENOMIC DNA]</scope>
    <source>
        <strain evidence="3">JCM 9377</strain>
    </source>
</reference>
<dbReference type="InterPro" id="IPR010982">
    <property type="entry name" value="Lambda_DNA-bd_dom_sf"/>
</dbReference>
<dbReference type="RefSeq" id="WP_344829094.1">
    <property type="nucleotide sequence ID" value="NZ_BAAAUV010000007.1"/>
</dbReference>
<dbReference type="SMART" id="SM00530">
    <property type="entry name" value="HTH_XRE"/>
    <property type="match status" value="1"/>
</dbReference>
<accession>A0ABP6QAG9</accession>
<dbReference type="Gene3D" id="1.10.260.40">
    <property type="entry name" value="lambda repressor-like DNA-binding domains"/>
    <property type="match status" value="1"/>
</dbReference>
<dbReference type="Pfam" id="PF19054">
    <property type="entry name" value="DUF5753"/>
    <property type="match status" value="1"/>
</dbReference>
<dbReference type="EMBL" id="BAAAUV010000007">
    <property type="protein sequence ID" value="GAA3213651.1"/>
    <property type="molecule type" value="Genomic_DNA"/>
</dbReference>
<dbReference type="Proteomes" id="UP001501237">
    <property type="component" value="Unassembled WGS sequence"/>
</dbReference>
<evidence type="ECO:0000313" key="2">
    <source>
        <dbReference type="EMBL" id="GAA3213651.1"/>
    </source>
</evidence>
<gene>
    <name evidence="2" type="ORF">GCM10010468_33850</name>
</gene>
<proteinExistence type="predicted"/>
<comment type="caution">
    <text evidence="2">The sequence shown here is derived from an EMBL/GenBank/DDBJ whole genome shotgun (WGS) entry which is preliminary data.</text>
</comment>
<feature type="domain" description="HTH cro/C1-type" evidence="1">
    <location>
        <begin position="20"/>
        <end position="75"/>
    </location>
</feature>
<organism evidence="2 3">
    <name type="scientific">Actinocorallia longicatena</name>
    <dbReference type="NCBI Taxonomy" id="111803"/>
    <lineage>
        <taxon>Bacteria</taxon>
        <taxon>Bacillati</taxon>
        <taxon>Actinomycetota</taxon>
        <taxon>Actinomycetes</taxon>
        <taxon>Streptosporangiales</taxon>
        <taxon>Thermomonosporaceae</taxon>
        <taxon>Actinocorallia</taxon>
    </lineage>
</organism>
<dbReference type="InterPro" id="IPR043917">
    <property type="entry name" value="DUF5753"/>
</dbReference>
<evidence type="ECO:0000259" key="1">
    <source>
        <dbReference type="PROSITE" id="PS50943"/>
    </source>
</evidence>
<dbReference type="Pfam" id="PF13560">
    <property type="entry name" value="HTH_31"/>
    <property type="match status" value="1"/>
</dbReference>
<dbReference type="CDD" id="cd00093">
    <property type="entry name" value="HTH_XRE"/>
    <property type="match status" value="1"/>
</dbReference>
<sequence>MIAQSEPLQDPAVKAFAITLRAFREKGGLGKKELAELLGYTPGYLSQVESAKNTPSVKFAEDLNTFFGTDAFTDLQQNMSESKGRPILPRGFEEYVEREAQASILYVFEMNVVKGIFQTPEYAREILWEGRTAEELDQVVATRLDRQGLLTRDAPPQIVAIFDEGAVRRMIGGGEVMKAQIARLIEIARMPSVQLHIVPASKGAYPGVQGSFTILEFIDAPRAVYTEGHAGGTLTEHPLVVHEHALDFNAIRGAAKSADDSLELLHSVLEGL</sequence>
<dbReference type="SUPFAM" id="SSF47413">
    <property type="entry name" value="lambda repressor-like DNA-binding domains"/>
    <property type="match status" value="1"/>
</dbReference>
<dbReference type="PROSITE" id="PS50943">
    <property type="entry name" value="HTH_CROC1"/>
    <property type="match status" value="1"/>
</dbReference>
<name>A0ABP6QAG9_9ACTN</name>
<evidence type="ECO:0000313" key="3">
    <source>
        <dbReference type="Proteomes" id="UP001501237"/>
    </source>
</evidence>
<protein>
    <submittedName>
        <fullName evidence="2">Helix-turn-helix transcriptional regulator</fullName>
    </submittedName>
</protein>
<dbReference type="InterPro" id="IPR001387">
    <property type="entry name" value="Cro/C1-type_HTH"/>
</dbReference>